<dbReference type="Gene3D" id="3.30.50.10">
    <property type="entry name" value="Erythroid Transcription Factor GATA-1, subunit A"/>
    <property type="match status" value="1"/>
</dbReference>
<comment type="cofactor">
    <cofactor evidence="3">
        <name>Zn(2+)</name>
        <dbReference type="ChEBI" id="CHEBI:29105"/>
    </cofactor>
    <text evidence="3">Binds 1 zinc ion.</text>
</comment>
<dbReference type="RefSeq" id="WP_006400427.1">
    <property type="nucleotide sequence ID" value="NC_010084.1"/>
</dbReference>
<reference evidence="5 6" key="1">
    <citation type="submission" date="2007-04" db="EMBL/GenBank/DDBJ databases">
        <title>Complete genome sequence of Burkholderia multivorans ATCC 17616.</title>
        <authorList>
            <person name="Ohtsubo Y."/>
            <person name="Yamashita A."/>
            <person name="Kurokawa K."/>
            <person name="Takami H."/>
            <person name="Yuhara S."/>
            <person name="Nishiyama E."/>
            <person name="Endo R."/>
            <person name="Miyazaki R."/>
            <person name="Ono A."/>
            <person name="Yano K."/>
            <person name="Ito M."/>
            <person name="Sota M."/>
            <person name="Yuji N."/>
            <person name="Hattori M."/>
            <person name="Tsuda M."/>
        </authorList>
    </citation>
    <scope>NUCLEOTIDE SEQUENCE [LARGE SCALE GENOMIC DNA]</scope>
    <source>
        <strain evidence="6">ATCC 17616 / 249</strain>
    </source>
</reference>
<dbReference type="GO" id="GO:0008657">
    <property type="term" value="F:DNA topoisomerase type II (double strand cut, ATP-hydrolyzing) inhibitor activity"/>
    <property type="evidence" value="ECO:0007669"/>
    <property type="project" value="UniProtKB-UniRule"/>
</dbReference>
<evidence type="ECO:0000256" key="1">
    <source>
        <dbReference type="ARBA" id="ARBA00022723"/>
    </source>
</evidence>
<dbReference type="HAMAP" id="MF_00649">
    <property type="entry name" value="DNA_gyrase_inhibitor_YacG"/>
    <property type="match status" value="1"/>
</dbReference>
<feature type="binding site" evidence="3">
    <location>
        <position position="10"/>
    </location>
    <ligand>
        <name>Zn(2+)</name>
        <dbReference type="ChEBI" id="CHEBI:29105"/>
    </ligand>
</feature>
<dbReference type="GO" id="GO:0008270">
    <property type="term" value="F:zinc ion binding"/>
    <property type="evidence" value="ECO:0007669"/>
    <property type="project" value="UniProtKB-UniRule"/>
</dbReference>
<dbReference type="SUPFAM" id="SSF57716">
    <property type="entry name" value="Glucocorticoid receptor-like (DNA-binding domain)"/>
    <property type="match status" value="1"/>
</dbReference>
<sequence>MVTVVKCPSCGVAVRWTPENQFRPFCSARCKQLDLGAWASEKYRIGGSDDAPLSDEDGTDERRDN</sequence>
<comment type="subunit">
    <text evidence="3">Interacts with GyrB.</text>
</comment>
<dbReference type="eggNOG" id="COG3024">
    <property type="taxonomic scope" value="Bacteria"/>
</dbReference>
<evidence type="ECO:0000256" key="2">
    <source>
        <dbReference type="ARBA" id="ARBA00022833"/>
    </source>
</evidence>
<dbReference type="InterPro" id="IPR013088">
    <property type="entry name" value="Znf_NHR/GATA"/>
</dbReference>
<accession>A0A0H3KBQ4</accession>
<dbReference type="Pfam" id="PF03884">
    <property type="entry name" value="YacG"/>
    <property type="match status" value="1"/>
</dbReference>
<dbReference type="AlphaFoldDB" id="A0A0H3KBQ4"/>
<dbReference type="PANTHER" id="PTHR36150:SF1">
    <property type="entry name" value="DNA GYRASE INHIBITOR YACG"/>
    <property type="match status" value="1"/>
</dbReference>
<dbReference type="PANTHER" id="PTHR36150">
    <property type="entry name" value="DNA GYRASE INHIBITOR YACG"/>
    <property type="match status" value="1"/>
</dbReference>
<feature type="region of interest" description="Disordered" evidence="4">
    <location>
        <begin position="45"/>
        <end position="65"/>
    </location>
</feature>
<gene>
    <name evidence="3" type="primary">yacG</name>
    <name evidence="5" type="ordered locus">BMULJ_00415</name>
</gene>
<dbReference type="KEGG" id="bmu:Bmul_2823"/>
<dbReference type="Proteomes" id="UP000008815">
    <property type="component" value="Chromosome 1"/>
</dbReference>
<keyword evidence="6" id="KW-1185">Reference proteome</keyword>
<comment type="similarity">
    <text evidence="3">Belongs to the DNA gyrase inhibitor YacG family.</text>
</comment>
<dbReference type="InterPro" id="IPR005584">
    <property type="entry name" value="DNA_gyrase_inhibitor_YacG"/>
</dbReference>
<feature type="binding site" evidence="3">
    <location>
        <position position="30"/>
    </location>
    <ligand>
        <name>Zn(2+)</name>
        <dbReference type="ChEBI" id="CHEBI:29105"/>
    </ligand>
</feature>
<dbReference type="GeneID" id="89568855"/>
<name>A0A0H3KBQ4_BURM1</name>
<feature type="binding site" evidence="3">
    <location>
        <position position="7"/>
    </location>
    <ligand>
        <name>Zn(2+)</name>
        <dbReference type="ChEBI" id="CHEBI:29105"/>
    </ligand>
</feature>
<dbReference type="GO" id="GO:0006355">
    <property type="term" value="P:regulation of DNA-templated transcription"/>
    <property type="evidence" value="ECO:0007669"/>
    <property type="project" value="InterPro"/>
</dbReference>
<keyword evidence="1 3" id="KW-0479">Metal-binding</keyword>
<protein>
    <recommendedName>
        <fullName evidence="3">DNA gyrase inhibitor YacG</fullName>
    </recommendedName>
</protein>
<proteinExistence type="inferred from homology"/>
<keyword evidence="2 3" id="KW-0862">Zinc</keyword>
<comment type="function">
    <text evidence="3">Inhibits all the catalytic activities of DNA gyrase by preventing its interaction with DNA. Acts by binding directly to the C-terminal domain of GyrB, which probably disrupts DNA binding by the gyrase.</text>
</comment>
<evidence type="ECO:0000313" key="5">
    <source>
        <dbReference type="EMBL" id="BAG42383.1"/>
    </source>
</evidence>
<dbReference type="EMBL" id="AP009385">
    <property type="protein sequence ID" value="BAG42383.1"/>
    <property type="molecule type" value="Genomic_DNA"/>
</dbReference>
<dbReference type="STRING" id="395019.BMULJ_00415"/>
<dbReference type="HOGENOM" id="CLU_178280_3_2_4"/>
<dbReference type="KEGG" id="bmj:BMULJ_00415"/>
<feature type="binding site" evidence="3">
    <location>
        <position position="26"/>
    </location>
    <ligand>
        <name>Zn(2+)</name>
        <dbReference type="ChEBI" id="CHEBI:29105"/>
    </ligand>
</feature>
<organism evidence="5 6">
    <name type="scientific">Burkholderia multivorans (strain ATCC 17616 / 249)</name>
    <dbReference type="NCBI Taxonomy" id="395019"/>
    <lineage>
        <taxon>Bacteria</taxon>
        <taxon>Pseudomonadati</taxon>
        <taxon>Pseudomonadota</taxon>
        <taxon>Betaproteobacteria</taxon>
        <taxon>Burkholderiales</taxon>
        <taxon>Burkholderiaceae</taxon>
        <taxon>Burkholderia</taxon>
        <taxon>Burkholderia cepacia complex</taxon>
    </lineage>
</organism>
<evidence type="ECO:0000256" key="4">
    <source>
        <dbReference type="SAM" id="MobiDB-lite"/>
    </source>
</evidence>
<evidence type="ECO:0000256" key="3">
    <source>
        <dbReference type="HAMAP-Rule" id="MF_00649"/>
    </source>
</evidence>
<evidence type="ECO:0000313" key="6">
    <source>
        <dbReference type="Proteomes" id="UP000008815"/>
    </source>
</evidence>